<accession>A0A8J2XXS9</accession>
<dbReference type="SUPFAM" id="SSF48208">
    <property type="entry name" value="Six-hairpin glycosidases"/>
    <property type="match status" value="1"/>
</dbReference>
<evidence type="ECO:0000313" key="5">
    <source>
        <dbReference type="Proteomes" id="UP000607559"/>
    </source>
</evidence>
<reference evidence="4" key="1">
    <citation type="journal article" date="2014" name="Int. J. Syst. Evol. Microbiol.">
        <title>Complete genome sequence of Corynebacterium casei LMG S-19264T (=DSM 44701T), isolated from a smear-ripened cheese.</title>
        <authorList>
            <consortium name="US DOE Joint Genome Institute (JGI-PGF)"/>
            <person name="Walter F."/>
            <person name="Albersmeier A."/>
            <person name="Kalinowski J."/>
            <person name="Ruckert C."/>
        </authorList>
    </citation>
    <scope>NUCLEOTIDE SEQUENCE</scope>
    <source>
        <strain evidence="4">CGMCC 1.15448</strain>
    </source>
</reference>
<dbReference type="PANTHER" id="PTHR43465:SF2">
    <property type="entry name" value="DUF1680 DOMAIN PROTEIN (AFU_ORTHOLOGUE AFUA_1G08910)"/>
    <property type="match status" value="1"/>
</dbReference>
<dbReference type="PANTHER" id="PTHR43465">
    <property type="entry name" value="DUF1680 DOMAIN PROTEIN (AFU_ORTHOLOGUE AFUA_1G08910)"/>
    <property type="match status" value="1"/>
</dbReference>
<evidence type="ECO:0000256" key="1">
    <source>
        <dbReference type="SAM" id="SignalP"/>
    </source>
</evidence>
<dbReference type="EMBL" id="BMJC01000008">
    <property type="protein sequence ID" value="GGB24889.1"/>
    <property type="molecule type" value="Genomic_DNA"/>
</dbReference>
<dbReference type="Pfam" id="PF20736">
    <property type="entry name" value="Glyco_hydro127M"/>
    <property type="match status" value="1"/>
</dbReference>
<organism evidence="4 5">
    <name type="scientific">Puia dinghuensis</name>
    <dbReference type="NCBI Taxonomy" id="1792502"/>
    <lineage>
        <taxon>Bacteria</taxon>
        <taxon>Pseudomonadati</taxon>
        <taxon>Bacteroidota</taxon>
        <taxon>Chitinophagia</taxon>
        <taxon>Chitinophagales</taxon>
        <taxon>Chitinophagaceae</taxon>
        <taxon>Puia</taxon>
    </lineage>
</organism>
<dbReference type="InterPro" id="IPR049046">
    <property type="entry name" value="Beta-AFase-like_GH127_middle"/>
</dbReference>
<dbReference type="RefSeq" id="WP_188938023.1">
    <property type="nucleotide sequence ID" value="NZ_BMJC01000008.1"/>
</dbReference>
<evidence type="ECO:0000259" key="2">
    <source>
        <dbReference type="Pfam" id="PF07944"/>
    </source>
</evidence>
<evidence type="ECO:0000313" key="4">
    <source>
        <dbReference type="EMBL" id="GGB24889.1"/>
    </source>
</evidence>
<dbReference type="GO" id="GO:0005975">
    <property type="term" value="P:carbohydrate metabolic process"/>
    <property type="evidence" value="ECO:0007669"/>
    <property type="project" value="InterPro"/>
</dbReference>
<dbReference type="InterPro" id="IPR008928">
    <property type="entry name" value="6-hairpin_glycosidase_sf"/>
</dbReference>
<dbReference type="Pfam" id="PF07944">
    <property type="entry name" value="Beta-AFase-like_GH127_cat"/>
    <property type="match status" value="1"/>
</dbReference>
<dbReference type="Proteomes" id="UP000607559">
    <property type="component" value="Unassembled WGS sequence"/>
</dbReference>
<evidence type="ECO:0008006" key="6">
    <source>
        <dbReference type="Google" id="ProtNLM"/>
    </source>
</evidence>
<keyword evidence="1" id="KW-0732">Signal</keyword>
<sequence length="676" mass="74932">MKWLIFLILVMAAAAPCGDSPFTPVARRPEVFEPLPFGAIRPEGWLEAQMRSNLRGFTGHLDSLAPNLIIRDDIYGRDRLTKDIKKKDVGALAGGDSAAEIQYLWWNSETQGNWRDGFIRSAILTGDATMLARARAYVRRMLATQDADGYLGIYDRDLRYRFDGENGELWSKTTLFRGLLAWYDYSHDSSVLTAVERAVDDVMRHYPAGTSHPFYSKTPYVGGLSHGLMFTDILESLFRLTGRQVYLDYALFLYKDFSAASLYEDAQYDKIIDPAYRLRGHGVHTYEHLRAVAAAAYASGNPALQTALDDYLRKIEGEITPSGAPAGDEWIGGRPGDATTTGYEYCSLHELMDGYADLLGKTGSAGFGDKVEQLFFNAAQGARDPGASCIAYLKTDNSYYMTGGLNGDSGNPRQTRYKYSPVHQDVAVCCVPNAGRIAPYFTDRMWMLCPSGLVATLLGPCRVTTTWKGTALTIREKTGYPYDFSFDFEVNASRPVRFTLAIRKPSWATRATISDAYTEKDGYFLITRTWQPGETVHFRLYPSVAVHRDLHHAAWFTYGPLVLAHAIAATGHATKHYPLPGFYDYQYQPDSLVVYGYKGGPVGQSGDGAIERFGEGAIGRIGDGAIGRIGEGAIGQFGGIRFEVMLVDTAEKKESRVPLRPMGSTVLRQVTFPDVR</sequence>
<feature type="chain" id="PRO_5035185477" description="Glycoside hydrolase family 127 protein" evidence="1">
    <location>
        <begin position="20"/>
        <end position="676"/>
    </location>
</feature>
<dbReference type="InterPro" id="IPR049174">
    <property type="entry name" value="Beta-AFase-like"/>
</dbReference>
<keyword evidence="5" id="KW-1185">Reference proteome</keyword>
<reference evidence="4" key="2">
    <citation type="submission" date="2020-09" db="EMBL/GenBank/DDBJ databases">
        <authorList>
            <person name="Sun Q."/>
            <person name="Zhou Y."/>
        </authorList>
    </citation>
    <scope>NUCLEOTIDE SEQUENCE</scope>
    <source>
        <strain evidence="4">CGMCC 1.15448</strain>
    </source>
</reference>
<feature type="domain" description="Non-reducing end beta-L-arabinofuranosidase-like GH127 middle" evidence="3">
    <location>
        <begin position="454"/>
        <end position="540"/>
    </location>
</feature>
<gene>
    <name evidence="4" type="ORF">GCM10011511_56020</name>
</gene>
<proteinExistence type="predicted"/>
<feature type="signal peptide" evidence="1">
    <location>
        <begin position="1"/>
        <end position="19"/>
    </location>
</feature>
<protein>
    <recommendedName>
        <fullName evidence="6">Glycoside hydrolase family 127 protein</fullName>
    </recommendedName>
</protein>
<dbReference type="InterPro" id="IPR012878">
    <property type="entry name" value="Beta-AFase-like_GH127_cat"/>
</dbReference>
<feature type="domain" description="Non-reducing end beta-L-arabinofuranosidase-like GH127 catalytic" evidence="2">
    <location>
        <begin position="110"/>
        <end position="256"/>
    </location>
</feature>
<evidence type="ECO:0000259" key="3">
    <source>
        <dbReference type="Pfam" id="PF20736"/>
    </source>
</evidence>
<name>A0A8J2XXS9_9BACT</name>
<dbReference type="AlphaFoldDB" id="A0A8J2XXS9"/>
<comment type="caution">
    <text evidence="4">The sequence shown here is derived from an EMBL/GenBank/DDBJ whole genome shotgun (WGS) entry which is preliminary data.</text>
</comment>